<proteinExistence type="predicted"/>
<organism evidence="1 2">
    <name type="scientific">Eucalyptus globulus</name>
    <name type="common">Tasmanian blue gum</name>
    <dbReference type="NCBI Taxonomy" id="34317"/>
    <lineage>
        <taxon>Eukaryota</taxon>
        <taxon>Viridiplantae</taxon>
        <taxon>Streptophyta</taxon>
        <taxon>Embryophyta</taxon>
        <taxon>Tracheophyta</taxon>
        <taxon>Spermatophyta</taxon>
        <taxon>Magnoliopsida</taxon>
        <taxon>eudicotyledons</taxon>
        <taxon>Gunneridae</taxon>
        <taxon>Pentapetalae</taxon>
        <taxon>rosids</taxon>
        <taxon>malvids</taxon>
        <taxon>Myrtales</taxon>
        <taxon>Myrtaceae</taxon>
        <taxon>Myrtoideae</taxon>
        <taxon>Eucalypteae</taxon>
        <taxon>Eucalyptus</taxon>
    </lineage>
</organism>
<protein>
    <submittedName>
        <fullName evidence="1">Uncharacterized protein</fullName>
    </submittedName>
</protein>
<dbReference type="Proteomes" id="UP001634007">
    <property type="component" value="Unassembled WGS sequence"/>
</dbReference>
<reference evidence="1 2" key="1">
    <citation type="submission" date="2024-11" db="EMBL/GenBank/DDBJ databases">
        <title>Chromosome-level genome assembly of Eucalyptus globulus Labill. provides insights into its genome evolution.</title>
        <authorList>
            <person name="Li X."/>
        </authorList>
    </citation>
    <scope>NUCLEOTIDE SEQUENCE [LARGE SCALE GENOMIC DNA]</scope>
    <source>
        <strain evidence="1">CL2024</strain>
        <tissue evidence="1">Fresh tender leaves</tissue>
    </source>
</reference>
<evidence type="ECO:0000313" key="2">
    <source>
        <dbReference type="Proteomes" id="UP001634007"/>
    </source>
</evidence>
<gene>
    <name evidence="1" type="ORF">ACJRO7_012766</name>
</gene>
<dbReference type="AlphaFoldDB" id="A0ABD3LKM2"/>
<evidence type="ECO:0000313" key="1">
    <source>
        <dbReference type="EMBL" id="KAL3751997.1"/>
    </source>
</evidence>
<dbReference type="EMBL" id="JBJKBG010000002">
    <property type="protein sequence ID" value="KAL3751997.1"/>
    <property type="molecule type" value="Genomic_DNA"/>
</dbReference>
<keyword evidence="2" id="KW-1185">Reference proteome</keyword>
<accession>A0ABD3LKM2</accession>
<sequence length="100" mass="11550">MDGSRFDGVTCPFAIACSRPFPSPLPLLLLPPPPSDFKHQIRLPLRRPRHYYYYKFQTRLSIPAESPSARIISPTAAGSPEIFRRREFLSPIRELEKQRV</sequence>
<comment type="caution">
    <text evidence="1">The sequence shown here is derived from an EMBL/GenBank/DDBJ whole genome shotgun (WGS) entry which is preliminary data.</text>
</comment>
<name>A0ABD3LKM2_EUCGL</name>